<keyword evidence="2" id="KW-1185">Reference proteome</keyword>
<evidence type="ECO:0000313" key="3">
    <source>
        <dbReference type="WBParaSite" id="SSLN_0001450501-mRNA-1"/>
    </source>
</evidence>
<dbReference type="AlphaFoldDB" id="A0A183TBX5"/>
<evidence type="ECO:0000313" key="1">
    <source>
        <dbReference type="EMBL" id="VDM00359.1"/>
    </source>
</evidence>
<dbReference type="EMBL" id="UYSU01038533">
    <property type="protein sequence ID" value="VDM00359.1"/>
    <property type="molecule type" value="Genomic_DNA"/>
</dbReference>
<organism evidence="3">
    <name type="scientific">Schistocephalus solidus</name>
    <name type="common">Tapeworm</name>
    <dbReference type="NCBI Taxonomy" id="70667"/>
    <lineage>
        <taxon>Eukaryota</taxon>
        <taxon>Metazoa</taxon>
        <taxon>Spiralia</taxon>
        <taxon>Lophotrochozoa</taxon>
        <taxon>Platyhelminthes</taxon>
        <taxon>Cestoda</taxon>
        <taxon>Eucestoda</taxon>
        <taxon>Diphyllobothriidea</taxon>
        <taxon>Diphyllobothriidae</taxon>
        <taxon>Schistocephalus</taxon>
    </lineage>
</organism>
<accession>A0A183TBX5</accession>
<evidence type="ECO:0000313" key="2">
    <source>
        <dbReference type="Proteomes" id="UP000275846"/>
    </source>
</evidence>
<proteinExistence type="predicted"/>
<dbReference type="WBParaSite" id="SSLN_0001450501-mRNA-1">
    <property type="protein sequence ID" value="SSLN_0001450501-mRNA-1"/>
    <property type="gene ID" value="SSLN_0001450501"/>
</dbReference>
<protein>
    <submittedName>
        <fullName evidence="1 3">Uncharacterized protein</fullName>
    </submittedName>
</protein>
<reference evidence="1 2" key="2">
    <citation type="submission" date="2018-11" db="EMBL/GenBank/DDBJ databases">
        <authorList>
            <consortium name="Pathogen Informatics"/>
        </authorList>
    </citation>
    <scope>NUCLEOTIDE SEQUENCE [LARGE SCALE GENOMIC DNA]</scope>
    <source>
        <strain evidence="1 2">NST_G2</strain>
    </source>
</reference>
<sequence>MKVSGIAKSQPATLNYASSFLVPLLPLKTELAQLAKQLVSYKGQQPLHPGAHLFHMPGLYSHHLIPPQPPLAVIAPPSRQNPLLHLSLLLRLQAEQTGQYRR</sequence>
<dbReference type="Proteomes" id="UP000275846">
    <property type="component" value="Unassembled WGS sequence"/>
</dbReference>
<gene>
    <name evidence="1" type="ORF">SSLN_LOCUS13973</name>
</gene>
<name>A0A183TBX5_SCHSO</name>
<reference evidence="3" key="1">
    <citation type="submission" date="2016-06" db="UniProtKB">
        <authorList>
            <consortium name="WormBaseParasite"/>
        </authorList>
    </citation>
    <scope>IDENTIFICATION</scope>
</reference>